<name>A0ABN7V1J8_GIGMA</name>
<gene>
    <name evidence="1" type="ORF">GMARGA_LOCUS13158</name>
</gene>
<sequence length="139" mass="15980">MDQQRVENNDHLNEYLVVNVASENPPVEDQNLLSSNMNNNQNLEPLYVVLRKITNAFKEATIGATTAAHSALLENNLVWRTLAEPIKDHPKSEDMFDKFKYKNEILEKAEGYIVKEALNMSCIKTYKRTIRTPLYISPI</sequence>
<evidence type="ECO:0000313" key="1">
    <source>
        <dbReference type="EMBL" id="CAG8716376.1"/>
    </source>
</evidence>
<reference evidence="1 2" key="1">
    <citation type="submission" date="2021-06" db="EMBL/GenBank/DDBJ databases">
        <authorList>
            <person name="Kallberg Y."/>
            <person name="Tangrot J."/>
            <person name="Rosling A."/>
        </authorList>
    </citation>
    <scope>NUCLEOTIDE SEQUENCE [LARGE SCALE GENOMIC DNA]</scope>
    <source>
        <strain evidence="1 2">120-4 pot B 10/14</strain>
    </source>
</reference>
<dbReference type="EMBL" id="CAJVQB010008259">
    <property type="protein sequence ID" value="CAG8716376.1"/>
    <property type="molecule type" value="Genomic_DNA"/>
</dbReference>
<evidence type="ECO:0000313" key="2">
    <source>
        <dbReference type="Proteomes" id="UP000789901"/>
    </source>
</evidence>
<organism evidence="1 2">
    <name type="scientific">Gigaspora margarita</name>
    <dbReference type="NCBI Taxonomy" id="4874"/>
    <lineage>
        <taxon>Eukaryota</taxon>
        <taxon>Fungi</taxon>
        <taxon>Fungi incertae sedis</taxon>
        <taxon>Mucoromycota</taxon>
        <taxon>Glomeromycotina</taxon>
        <taxon>Glomeromycetes</taxon>
        <taxon>Diversisporales</taxon>
        <taxon>Gigasporaceae</taxon>
        <taxon>Gigaspora</taxon>
    </lineage>
</organism>
<dbReference type="Proteomes" id="UP000789901">
    <property type="component" value="Unassembled WGS sequence"/>
</dbReference>
<protein>
    <submittedName>
        <fullName evidence="1">21472_t:CDS:1</fullName>
    </submittedName>
</protein>
<accession>A0ABN7V1J8</accession>
<keyword evidence="2" id="KW-1185">Reference proteome</keyword>
<comment type="caution">
    <text evidence="1">The sequence shown here is derived from an EMBL/GenBank/DDBJ whole genome shotgun (WGS) entry which is preliminary data.</text>
</comment>
<proteinExistence type="predicted"/>